<dbReference type="AlphaFoldDB" id="A0A6G1GG93"/>
<reference evidence="9 11" key="1">
    <citation type="submission" date="2020-01" db="EMBL/GenBank/DDBJ databases">
        <authorList>
            <consortium name="DOE Joint Genome Institute"/>
            <person name="Haridas S."/>
            <person name="Albert R."/>
            <person name="Binder M."/>
            <person name="Bloem J."/>
            <person name="Labutti K."/>
            <person name="Salamov A."/>
            <person name="Andreopoulos B."/>
            <person name="Baker S.E."/>
            <person name="Barry K."/>
            <person name="Bills G."/>
            <person name="Bluhm B.H."/>
            <person name="Cannon C."/>
            <person name="Castanera R."/>
            <person name="Culley D.E."/>
            <person name="Daum C."/>
            <person name="Ezra D."/>
            <person name="Gonzalez J.B."/>
            <person name="Henrissat B."/>
            <person name="Kuo A."/>
            <person name="Liang C."/>
            <person name="Lipzen A."/>
            <person name="Lutzoni F."/>
            <person name="Magnuson J."/>
            <person name="Mondo S."/>
            <person name="Nolan M."/>
            <person name="Ohm R."/>
            <person name="Pangilinan J."/>
            <person name="Park H.-J."/>
            <person name="Ramirez L."/>
            <person name="Alfaro M."/>
            <person name="Sun H."/>
            <person name="Tritt A."/>
            <person name="Yoshinaga Y."/>
            <person name="Zwiers L.-H."/>
            <person name="Turgeon B.G."/>
            <person name="Goodwin S.B."/>
            <person name="Spatafora J.W."/>
            <person name="Crous P.W."/>
            <person name="Grigoriev I.V."/>
        </authorList>
    </citation>
    <scope>NUCLEOTIDE SEQUENCE</scope>
    <source>
        <strain evidence="9 11">CBS 781.70</strain>
    </source>
</reference>
<dbReference type="GO" id="GO:0003677">
    <property type="term" value="F:DNA binding"/>
    <property type="evidence" value="ECO:0007669"/>
    <property type="project" value="UniProtKB-KW"/>
</dbReference>
<evidence type="ECO:0000256" key="2">
    <source>
        <dbReference type="ARBA" id="ARBA00004286"/>
    </source>
</evidence>
<evidence type="ECO:0000313" key="9">
    <source>
        <dbReference type="EMBL" id="KAF1817034.1"/>
    </source>
</evidence>
<keyword evidence="4 8" id="KW-0158">Chromosome</keyword>
<dbReference type="GO" id="GO:0000786">
    <property type="term" value="C:nucleosome"/>
    <property type="evidence" value="ECO:0007669"/>
    <property type="project" value="UniProtKB-KW"/>
</dbReference>
<keyword evidence="6 8" id="KW-0539">Nucleus</keyword>
<evidence type="ECO:0000313" key="10">
    <source>
        <dbReference type="Proteomes" id="UP000504638"/>
    </source>
</evidence>
<reference evidence="11" key="2">
    <citation type="submission" date="2020-04" db="EMBL/GenBank/DDBJ databases">
        <authorList>
            <consortium name="NCBI Genome Project"/>
        </authorList>
    </citation>
    <scope>NUCLEOTIDE SEQUENCE</scope>
    <source>
        <strain evidence="11">CBS 781.70</strain>
    </source>
</reference>
<sequence length="134" mass="15396">MARLNENNLRRATFSSLFRSNGGQGKGKGKAVPRRHRILRDDIQGITKGSIRRLARRGGVRRISATIYDEIRKVIKIRVHETLKNITILLDHKNRKTVMTRDVVYALRRMGTPIYGFGSNDFLARHKEVLVHGH</sequence>
<organism evidence="9">
    <name type="scientific">Eremomyces bilateralis CBS 781.70</name>
    <dbReference type="NCBI Taxonomy" id="1392243"/>
    <lineage>
        <taxon>Eukaryota</taxon>
        <taxon>Fungi</taxon>
        <taxon>Dikarya</taxon>
        <taxon>Ascomycota</taxon>
        <taxon>Pezizomycotina</taxon>
        <taxon>Dothideomycetes</taxon>
        <taxon>Dothideomycetes incertae sedis</taxon>
        <taxon>Eremomycetales</taxon>
        <taxon>Eremomycetaceae</taxon>
        <taxon>Eremomyces</taxon>
    </lineage>
</organism>
<dbReference type="GO" id="GO:0046982">
    <property type="term" value="F:protein heterodimerization activity"/>
    <property type="evidence" value="ECO:0007669"/>
    <property type="project" value="InterPro"/>
</dbReference>
<evidence type="ECO:0000256" key="6">
    <source>
        <dbReference type="ARBA" id="ARBA00023242"/>
    </source>
</evidence>
<evidence type="ECO:0000313" key="11">
    <source>
        <dbReference type="RefSeq" id="XP_033538665.1"/>
    </source>
</evidence>
<dbReference type="EMBL" id="ML975149">
    <property type="protein sequence ID" value="KAF1817034.1"/>
    <property type="molecule type" value="Genomic_DNA"/>
</dbReference>
<dbReference type="GeneID" id="54421477"/>
<dbReference type="Gene3D" id="1.10.20.10">
    <property type="entry name" value="Histone, subunit A"/>
    <property type="match status" value="1"/>
</dbReference>
<evidence type="ECO:0000256" key="4">
    <source>
        <dbReference type="ARBA" id="ARBA00022454"/>
    </source>
</evidence>
<dbReference type="SUPFAM" id="SSF47113">
    <property type="entry name" value="Histone-fold"/>
    <property type="match status" value="1"/>
</dbReference>
<keyword evidence="7 8" id="KW-0544">Nucleosome core</keyword>
<dbReference type="InterPro" id="IPR009072">
    <property type="entry name" value="Histone-fold"/>
</dbReference>
<comment type="subcellular location">
    <subcellularLocation>
        <location evidence="2">Chromosome</location>
    </subcellularLocation>
    <subcellularLocation>
        <location evidence="1">Nucleus</location>
    </subcellularLocation>
</comment>
<dbReference type="OrthoDB" id="10255923at2759"/>
<keyword evidence="10" id="KW-1185">Reference proteome</keyword>
<dbReference type="RefSeq" id="XP_033538665.1">
    <property type="nucleotide sequence ID" value="XM_033680907.1"/>
</dbReference>
<evidence type="ECO:0000256" key="8">
    <source>
        <dbReference type="RuleBase" id="RU000528"/>
    </source>
</evidence>
<comment type="subunit">
    <text evidence="8">The nucleosome is a histone octamer containing two molecules each of H2A, H2B, H3 and H4 assembled in one H3-H4 heterotetramer and two H2A-H2B heterodimers. The octamer wraps approximately 147 bp of DNA.</text>
</comment>
<protein>
    <recommendedName>
        <fullName evidence="8">Histone H4</fullName>
    </recommendedName>
</protein>
<reference evidence="11" key="3">
    <citation type="submission" date="2025-04" db="UniProtKB">
        <authorList>
            <consortium name="RefSeq"/>
        </authorList>
    </citation>
    <scope>IDENTIFICATION</scope>
    <source>
        <strain evidence="11">CBS 781.70</strain>
    </source>
</reference>
<evidence type="ECO:0000256" key="5">
    <source>
        <dbReference type="ARBA" id="ARBA00023125"/>
    </source>
</evidence>
<dbReference type="CDD" id="cd22912">
    <property type="entry name" value="HFD_H4"/>
    <property type="match status" value="1"/>
</dbReference>
<gene>
    <name evidence="9 11" type="ORF">P152DRAFT_469528</name>
</gene>
<comment type="similarity">
    <text evidence="3 8">Belongs to the histone H4 family.</text>
</comment>
<name>A0A6G1GG93_9PEZI</name>
<evidence type="ECO:0000256" key="1">
    <source>
        <dbReference type="ARBA" id="ARBA00004123"/>
    </source>
</evidence>
<dbReference type="PRINTS" id="PR00623">
    <property type="entry name" value="HISTONEH4"/>
</dbReference>
<dbReference type="GO" id="GO:0005634">
    <property type="term" value="C:nucleus"/>
    <property type="evidence" value="ECO:0007669"/>
    <property type="project" value="UniProtKB-SubCell"/>
</dbReference>
<evidence type="ECO:0000256" key="7">
    <source>
        <dbReference type="ARBA" id="ARBA00023269"/>
    </source>
</evidence>
<dbReference type="PANTHER" id="PTHR10484">
    <property type="entry name" value="HISTONE H4"/>
    <property type="match status" value="1"/>
</dbReference>
<comment type="function">
    <text evidence="8">Core component of nucleosome. Nucleosomes wrap and compact DNA into chromatin, limiting DNA accessibility to the cellular machineries which require DNA as a template. Histones thereby play a central role in transcription regulation, DNA repair, DNA replication and chromosomal stability. DNA accessibility is regulated via a complex set of post-translational modifications of histones, also called histone code, and nucleosome remodeling.</text>
</comment>
<accession>A0A6G1GG93</accession>
<evidence type="ECO:0000256" key="3">
    <source>
        <dbReference type="ARBA" id="ARBA00006564"/>
    </source>
</evidence>
<proteinExistence type="inferred from homology"/>
<dbReference type="SMART" id="SM00417">
    <property type="entry name" value="H4"/>
    <property type="match status" value="1"/>
</dbReference>
<dbReference type="GO" id="GO:0030527">
    <property type="term" value="F:structural constituent of chromatin"/>
    <property type="evidence" value="ECO:0007669"/>
    <property type="project" value="InterPro"/>
</dbReference>
<keyword evidence="5 8" id="KW-0238">DNA-binding</keyword>
<dbReference type="InterPro" id="IPR001951">
    <property type="entry name" value="Histone_H4"/>
</dbReference>
<dbReference type="Proteomes" id="UP000504638">
    <property type="component" value="Unplaced"/>
</dbReference>